<dbReference type="EMBL" id="BSXS01008965">
    <property type="protein sequence ID" value="GME94207.1"/>
    <property type="molecule type" value="Genomic_DNA"/>
</dbReference>
<organism evidence="1 2">
    <name type="scientific">Ambrosiozyma monospora</name>
    <name type="common">Yeast</name>
    <name type="synonym">Endomycopsis monosporus</name>
    <dbReference type="NCBI Taxonomy" id="43982"/>
    <lineage>
        <taxon>Eukaryota</taxon>
        <taxon>Fungi</taxon>
        <taxon>Dikarya</taxon>
        <taxon>Ascomycota</taxon>
        <taxon>Saccharomycotina</taxon>
        <taxon>Pichiomycetes</taxon>
        <taxon>Pichiales</taxon>
        <taxon>Pichiaceae</taxon>
        <taxon>Ambrosiozyma</taxon>
    </lineage>
</organism>
<evidence type="ECO:0000313" key="2">
    <source>
        <dbReference type="Proteomes" id="UP001165064"/>
    </source>
</evidence>
<accession>A0ACB5TS24</accession>
<gene>
    <name evidence="1" type="ORF">Amon02_000951600</name>
</gene>
<protein>
    <submittedName>
        <fullName evidence="1">Unnamed protein product</fullName>
    </submittedName>
</protein>
<reference evidence="1" key="1">
    <citation type="submission" date="2023-04" db="EMBL/GenBank/DDBJ databases">
        <title>Ambrosiozyma monospora NBRC 10751.</title>
        <authorList>
            <person name="Ichikawa N."/>
            <person name="Sato H."/>
            <person name="Tonouchi N."/>
        </authorList>
    </citation>
    <scope>NUCLEOTIDE SEQUENCE</scope>
    <source>
        <strain evidence="1">NBRC 10751</strain>
    </source>
</reference>
<sequence length="331" mass="37250">MDPATFESRAAVILTGLGFNSTTIKKMTKDMSGGWRMRVALAKALFVKPTLLLLDDPTAHLDLEACVWLEEYLKHFDQTLVLVSHSQDFLNGVCTNMIDMRLKKITMYGGNYDAYIKTRTEQETNQMKQYHKQQDEIVHIKKFIASAGTYANLVKQAKSRQKILDKMEADGLIQPVAPDKVFSFKFPEVERLPPPVLAFDNISFAYDGNPEHNLYTDLSFGVDMDSRIALVGPNGVGKSTLLKLMTGELECQAGRVSKHTHIKMGVYSQHSSDQLDLNKSPLEFVRDKYSHISQDFQYWRGQLGRFGLTGEGQTAKMATLSEGQRSRVIVG</sequence>
<evidence type="ECO:0000313" key="1">
    <source>
        <dbReference type="EMBL" id="GME94207.1"/>
    </source>
</evidence>
<comment type="caution">
    <text evidence="1">The sequence shown here is derived from an EMBL/GenBank/DDBJ whole genome shotgun (WGS) entry which is preliminary data.</text>
</comment>
<keyword evidence="2" id="KW-1185">Reference proteome</keyword>
<dbReference type="Proteomes" id="UP001165064">
    <property type="component" value="Unassembled WGS sequence"/>
</dbReference>
<proteinExistence type="predicted"/>
<name>A0ACB5TS24_AMBMO</name>